<evidence type="ECO:0000313" key="11">
    <source>
        <dbReference type="Proteomes" id="UP000887562"/>
    </source>
</evidence>
<dbReference type="Pfam" id="PF02214">
    <property type="entry name" value="BTB_2"/>
    <property type="match status" value="1"/>
</dbReference>
<dbReference type="SMART" id="SM00996">
    <property type="entry name" value="AdoHcyase"/>
    <property type="match status" value="1"/>
</dbReference>
<dbReference type="NCBIfam" id="TIGR00936">
    <property type="entry name" value="ahcY"/>
    <property type="match status" value="1"/>
</dbReference>
<keyword evidence="3 7" id="KW-0554">One-carbon metabolism</keyword>
<evidence type="ECO:0000256" key="8">
    <source>
        <dbReference type="RuleBase" id="RU004166"/>
    </source>
</evidence>
<keyword evidence="5 7" id="KW-0520">NAD</keyword>
<evidence type="ECO:0000256" key="7">
    <source>
        <dbReference type="RuleBase" id="RU000548"/>
    </source>
</evidence>
<dbReference type="Gene3D" id="3.40.50.720">
    <property type="entry name" value="NAD(P)-binding Rossmann-like Domain"/>
    <property type="match status" value="1"/>
</dbReference>
<dbReference type="FunFam" id="3.30.710.10:FF:000046">
    <property type="entry name" value="BTB/POZ domain-containing protein KCTD7 isoform X1"/>
    <property type="match status" value="1"/>
</dbReference>
<feature type="compositionally biased region" description="Low complexity" evidence="9">
    <location>
        <begin position="301"/>
        <end position="311"/>
    </location>
</feature>
<evidence type="ECO:0000256" key="5">
    <source>
        <dbReference type="ARBA" id="ARBA00023027"/>
    </source>
</evidence>
<dbReference type="PANTHER" id="PTHR23420">
    <property type="entry name" value="ADENOSYLHOMOCYSTEINASE"/>
    <property type="match status" value="1"/>
</dbReference>
<dbReference type="InterPro" id="IPR020082">
    <property type="entry name" value="S-Ado-L-homoCys_hydrolase_CS"/>
</dbReference>
<reference evidence="12" key="1">
    <citation type="submission" date="2022-11" db="UniProtKB">
        <authorList>
            <consortium name="WormBaseParasite"/>
        </authorList>
    </citation>
    <scope>IDENTIFICATION</scope>
</reference>
<feature type="compositionally biased region" description="Polar residues" evidence="9">
    <location>
        <begin position="276"/>
        <end position="288"/>
    </location>
</feature>
<dbReference type="CDD" id="cd00401">
    <property type="entry name" value="SAHH"/>
    <property type="match status" value="1"/>
</dbReference>
<dbReference type="Pfam" id="PF00670">
    <property type="entry name" value="AdoHcyase_NAD"/>
    <property type="match status" value="1"/>
</dbReference>
<dbReference type="PROSITE" id="PS00738">
    <property type="entry name" value="ADOHCYASE_1"/>
    <property type="match status" value="1"/>
</dbReference>
<dbReference type="GO" id="GO:0005829">
    <property type="term" value="C:cytosol"/>
    <property type="evidence" value="ECO:0007669"/>
    <property type="project" value="TreeGrafter"/>
</dbReference>
<comment type="similarity">
    <text evidence="2 8">Belongs to the adenosylhomocysteinase family.</text>
</comment>
<dbReference type="SUPFAM" id="SSF52283">
    <property type="entry name" value="Formate/glycerate dehydrogenase catalytic domain-like"/>
    <property type="match status" value="1"/>
</dbReference>
<dbReference type="EC" id="3.13.2.1" evidence="6 7"/>
<evidence type="ECO:0000256" key="2">
    <source>
        <dbReference type="ARBA" id="ARBA00007122"/>
    </source>
</evidence>
<feature type="compositionally biased region" description="Low complexity" evidence="9">
    <location>
        <begin position="316"/>
        <end position="327"/>
    </location>
</feature>
<protein>
    <recommendedName>
        <fullName evidence="6 7">Adenosylhomocysteinase</fullName>
        <ecNumber evidence="6 7">3.13.2.1</ecNumber>
    </recommendedName>
</protein>
<dbReference type="Gene3D" id="3.40.50.1480">
    <property type="entry name" value="Adenosylhomocysteinase-like"/>
    <property type="match status" value="3"/>
</dbReference>
<evidence type="ECO:0000259" key="10">
    <source>
        <dbReference type="PROSITE" id="PS50097"/>
    </source>
</evidence>
<dbReference type="SUPFAM" id="SSF54695">
    <property type="entry name" value="POZ domain"/>
    <property type="match status" value="1"/>
</dbReference>
<dbReference type="Proteomes" id="UP000887562">
    <property type="component" value="Unplaced"/>
</dbReference>
<dbReference type="Gene3D" id="3.30.710.10">
    <property type="entry name" value="Potassium Channel Kv1.1, Chain A"/>
    <property type="match status" value="1"/>
</dbReference>
<dbReference type="InterPro" id="IPR000043">
    <property type="entry name" value="Adenosylhomocysteinase-like"/>
</dbReference>
<dbReference type="GO" id="GO:0051260">
    <property type="term" value="P:protein homooligomerization"/>
    <property type="evidence" value="ECO:0007669"/>
    <property type="project" value="InterPro"/>
</dbReference>
<dbReference type="HAMAP" id="MF_00563">
    <property type="entry name" value="AdoHcyase"/>
    <property type="match status" value="1"/>
</dbReference>
<dbReference type="InterPro" id="IPR042172">
    <property type="entry name" value="Adenosylhomocyst_ase-like_sf"/>
</dbReference>
<keyword evidence="11" id="KW-1185">Reference proteome</keyword>
<dbReference type="SUPFAM" id="SSF51735">
    <property type="entry name" value="NAD(P)-binding Rossmann-fold domains"/>
    <property type="match status" value="1"/>
</dbReference>
<dbReference type="FunFam" id="3.40.50.1480:FF:000004">
    <property type="entry name" value="Adenosylhomocysteinase"/>
    <property type="match status" value="1"/>
</dbReference>
<dbReference type="GO" id="GO:0006730">
    <property type="term" value="P:one-carbon metabolic process"/>
    <property type="evidence" value="ECO:0007669"/>
    <property type="project" value="UniProtKB-KW"/>
</dbReference>
<evidence type="ECO:0000256" key="4">
    <source>
        <dbReference type="ARBA" id="ARBA00022801"/>
    </source>
</evidence>
<dbReference type="InterPro" id="IPR000210">
    <property type="entry name" value="BTB/POZ_dom"/>
</dbReference>
<dbReference type="InterPro" id="IPR011333">
    <property type="entry name" value="SKP1/BTB/POZ_sf"/>
</dbReference>
<keyword evidence="4 7" id="KW-0378">Hydrolase</keyword>
<comment type="catalytic activity">
    <reaction evidence="7">
        <text>S-adenosyl-L-homocysteine + H2O = L-homocysteine + adenosine</text>
        <dbReference type="Rhea" id="RHEA:21708"/>
        <dbReference type="ChEBI" id="CHEBI:15377"/>
        <dbReference type="ChEBI" id="CHEBI:16335"/>
        <dbReference type="ChEBI" id="CHEBI:57856"/>
        <dbReference type="ChEBI" id="CHEBI:58199"/>
        <dbReference type="EC" id="3.13.2.1"/>
    </reaction>
</comment>
<evidence type="ECO:0000256" key="6">
    <source>
        <dbReference type="ARBA" id="ARBA00034527"/>
    </source>
</evidence>
<comment type="cofactor">
    <cofactor evidence="7">
        <name>NAD(+)</name>
        <dbReference type="ChEBI" id="CHEBI:57540"/>
    </cofactor>
    <text evidence="7">Binds 1 NAD(+) per subunit.</text>
</comment>
<dbReference type="InterPro" id="IPR015878">
    <property type="entry name" value="Ado_hCys_hydrolase_NAD-bd"/>
</dbReference>
<organism evidence="11 12">
    <name type="scientific">Echinococcus canadensis</name>
    <dbReference type="NCBI Taxonomy" id="519352"/>
    <lineage>
        <taxon>Eukaryota</taxon>
        <taxon>Metazoa</taxon>
        <taxon>Spiralia</taxon>
        <taxon>Lophotrochozoa</taxon>
        <taxon>Platyhelminthes</taxon>
        <taxon>Cestoda</taxon>
        <taxon>Eucestoda</taxon>
        <taxon>Cyclophyllidea</taxon>
        <taxon>Taeniidae</taxon>
        <taxon>Echinococcus</taxon>
        <taxon>Echinococcus canadensis group</taxon>
    </lineage>
</organism>
<feature type="region of interest" description="Disordered" evidence="9">
    <location>
        <begin position="276"/>
        <end position="311"/>
    </location>
</feature>
<dbReference type="GO" id="GO:0033353">
    <property type="term" value="P:S-adenosylmethionine cycle"/>
    <property type="evidence" value="ECO:0007669"/>
    <property type="project" value="TreeGrafter"/>
</dbReference>
<feature type="domain" description="BTB" evidence="10">
    <location>
        <begin position="14"/>
        <end position="82"/>
    </location>
</feature>
<dbReference type="Pfam" id="PF05221">
    <property type="entry name" value="AdoHcyase"/>
    <property type="match status" value="1"/>
</dbReference>
<dbReference type="NCBIfam" id="NF004005">
    <property type="entry name" value="PRK05476.2-3"/>
    <property type="match status" value="1"/>
</dbReference>
<comment type="pathway">
    <text evidence="1 7">Amino-acid biosynthesis; L-homocysteine biosynthesis; L-homocysteine from S-adenosyl-L-homocysteine: step 1/1.</text>
</comment>
<dbReference type="CDD" id="cd18369">
    <property type="entry name" value="BTB_POZ_KCTD10-like_BACURD"/>
    <property type="match status" value="1"/>
</dbReference>
<dbReference type="SMART" id="SM00997">
    <property type="entry name" value="AdoHcyase_NAD"/>
    <property type="match status" value="1"/>
</dbReference>
<dbReference type="InterPro" id="IPR036291">
    <property type="entry name" value="NAD(P)-bd_dom_sf"/>
</dbReference>
<evidence type="ECO:0000256" key="9">
    <source>
        <dbReference type="SAM" id="MobiDB-lite"/>
    </source>
</evidence>
<dbReference type="FunFam" id="3.40.50.720:FF:000004">
    <property type="entry name" value="Adenosylhomocysteinase"/>
    <property type="match status" value="1"/>
</dbReference>
<dbReference type="WBParaSite" id="maker-E.canG7_contigs_4117-snap-gene-0.36-mRNA-1">
    <property type="protein sequence ID" value="maker-E.canG7_contigs_4117-snap-gene-0.36-mRNA-1"/>
    <property type="gene ID" value="EcG7_04044"/>
</dbReference>
<dbReference type="PROSITE" id="PS50097">
    <property type="entry name" value="BTB"/>
    <property type="match status" value="1"/>
</dbReference>
<accession>A0A915EYD8</accession>
<proteinExistence type="inferred from homology"/>
<feature type="region of interest" description="Disordered" evidence="9">
    <location>
        <begin position="316"/>
        <end position="335"/>
    </location>
</feature>
<dbReference type="PROSITE" id="PS00739">
    <property type="entry name" value="ADOHCYASE_2"/>
    <property type="match status" value="1"/>
</dbReference>
<sequence length="1388" mass="153654">MSVECFGSRDWLGNYVKINVGGSLFYTTISTLTREDSMLKALFSGRMDVKTDDDGWVLLDRSGKHFHLILNYLRDGSVPLPDNRQDLEELLVETRFYCLEGLRRMCEEKLEKLVAETQEKPNAASIYIVKYPKVTKAIFASTKKPVVKLTMNRYNNVFSYTNNSHDNLLRNIECLEKYALMFADRVVFIKDVRDKCEQNEICEWGFYWRCHKLKSIDCIAIHYSSEKRLIKVEFPESKIHEEMLFLLSISDRDLSDAEILDTAMCRGSAAGLSLPTTAAVSQPSTSPADPNEESIAHEPETASSSSVASSSVPTTAASASASASTSAISRGVRGEEEVMTQRSLAGLFPRTSLPSSFAASSSAGTTGATTTTTTTVAQTASAGPGVAAGGTSHSRGFVGAFASSHRGPRRSEVPSPFPLSDARAWLRRYLVSNHGDAVKVDEFLSFLQSNDYIKIICYEKRDLPLFYPNDESLCYAHGGQTSKASNSCRGYGIPASERMERALYYRSLSLKLLKRLTSYLPDRVKNDLHPSLHYKNLSIVKEILNFPPLETCPDSSVLSKENMADVLNDIVRTIVKLLKTFDFFVPPNPITVSLFKLSLNSIDLHVNMSFSRPSMMSGRLQRAHSDIFNPTDCVERALRLATTLLCPNTCSIIAHLTAAIRSIRSNTNGEGFQEDYFSLSSVECMAGLMAPILFPVVSQRRMTRSSRLDCGEWREALLTTLFSADAGKCIQPAELLLDIVDPTKIPSLAKALEPTVNCPSSPKVAPLQSSFSRLNIKSSSRGTTVTSVGPCRTKLENERPFSSETPSASPTLLQPTLPASLRCSLFSRKPASQQRLANLGKTYELMKLLNGILEDRAMDPKVKLNHLRQLNKAYLQFQTFHGDVFWMRFGDVKTAERYFDRLNHRIANASTKKAPETPVAGMPKSSSAFFWRRIRPNTPKPSQSSAGASFFWSHILLVMGPAYKVADIGLAEWGRREIEIAENEMPGLMKLRAKYGAAQPLKGARISGCLHMTIQTAVLIETLTALGAKVRWSSCNIFSTQDHAAAAIAKTGVPVFAWKGETEEEYVWCMEQTLQFEDGPLNMILDDGGDLTSLVHDKYPHLLSGIKGVTEETTTGVHALYKRQREGKLKCAAMNVNDSVTKSKFDNLYGCRESLVDGLKRATDVMLAGKTAFVAGYGDVGKGCCQSLRSYGCRVLVSEIDPINALQAAMEGYEVTTVDEAAKEAHIFVTATGCCDVIVGRHFEQMPEDAIICNIGHFDVEVDVAWLNENCVEKVEVKPQVDRYLLKNGRHIILLAEGRLVNLGCAHGHSSFVMSNSFANQVLAQIELYTKSENYHIGVFMLPKKLDEEVAAAHLDQLGAKLTRLTKEQAEYIGVPIDGPYKVDHYRY</sequence>
<evidence type="ECO:0000313" key="12">
    <source>
        <dbReference type="WBParaSite" id="maker-E.canG7_contigs_4117-snap-gene-0.36-mRNA-1"/>
    </source>
</evidence>
<dbReference type="SMART" id="SM00225">
    <property type="entry name" value="BTB"/>
    <property type="match status" value="1"/>
</dbReference>
<evidence type="ECO:0000256" key="3">
    <source>
        <dbReference type="ARBA" id="ARBA00022563"/>
    </source>
</evidence>
<dbReference type="GO" id="GO:0004013">
    <property type="term" value="F:adenosylhomocysteinase activity"/>
    <property type="evidence" value="ECO:0007669"/>
    <property type="project" value="UniProtKB-EC"/>
</dbReference>
<dbReference type="InterPro" id="IPR003131">
    <property type="entry name" value="T1-type_BTB"/>
</dbReference>
<name>A0A915EYD8_9CEST</name>
<evidence type="ECO:0000256" key="1">
    <source>
        <dbReference type="ARBA" id="ARBA00005195"/>
    </source>
</evidence>
<dbReference type="PANTHER" id="PTHR23420:SF0">
    <property type="entry name" value="ADENOSYLHOMOCYSTEINASE"/>
    <property type="match status" value="1"/>
</dbReference>